<dbReference type="AlphaFoldDB" id="A0A2S0KM23"/>
<organism evidence="2 3">
    <name type="scientific">Fastidiosipila sanguinis</name>
    <dbReference type="NCBI Taxonomy" id="236753"/>
    <lineage>
        <taxon>Bacteria</taxon>
        <taxon>Bacillati</taxon>
        <taxon>Bacillota</taxon>
        <taxon>Clostridia</taxon>
        <taxon>Eubacteriales</taxon>
        <taxon>Oscillospiraceae</taxon>
        <taxon>Fastidiosipila</taxon>
    </lineage>
</organism>
<protein>
    <recommendedName>
        <fullName evidence="4">DUF3290 domain-containing protein</fullName>
    </recommendedName>
</protein>
<gene>
    <name evidence="2" type="ORF">C5Q98_01945</name>
</gene>
<evidence type="ECO:0000256" key="1">
    <source>
        <dbReference type="SAM" id="Phobius"/>
    </source>
</evidence>
<evidence type="ECO:0000313" key="3">
    <source>
        <dbReference type="Proteomes" id="UP000237947"/>
    </source>
</evidence>
<feature type="transmembrane region" description="Helical" evidence="1">
    <location>
        <begin position="6"/>
        <end position="26"/>
    </location>
</feature>
<feature type="transmembrane region" description="Helical" evidence="1">
    <location>
        <begin position="38"/>
        <end position="62"/>
    </location>
</feature>
<evidence type="ECO:0000313" key="2">
    <source>
        <dbReference type="EMBL" id="AVM42068.1"/>
    </source>
</evidence>
<keyword evidence="3" id="KW-1185">Reference proteome</keyword>
<proteinExistence type="predicted"/>
<name>A0A2S0KM23_9FIRM</name>
<dbReference type="RefSeq" id="WP_106012054.1">
    <property type="nucleotide sequence ID" value="NZ_CP027226.1"/>
</dbReference>
<keyword evidence="1" id="KW-1133">Transmembrane helix</keyword>
<accession>A0A2S0KM23</accession>
<dbReference type="EMBL" id="CP027226">
    <property type="protein sequence ID" value="AVM42068.1"/>
    <property type="molecule type" value="Genomic_DNA"/>
</dbReference>
<sequence>MKFFMISAGVIVLLIIILLIGFLFIVDRFKPSNCKRKYQFFLPTIVGLLLTIVIVMSVPIGLDAIDMLAKKTETQNILVSELQTFSKLKTKDGRIYKYSSFEERPLEGQEYQVKICKRTNFIYHFSKVENVQ</sequence>
<keyword evidence="1" id="KW-0472">Membrane</keyword>
<dbReference type="KEGG" id="fsa:C5Q98_01945"/>
<evidence type="ECO:0008006" key="4">
    <source>
        <dbReference type="Google" id="ProtNLM"/>
    </source>
</evidence>
<reference evidence="3" key="1">
    <citation type="submission" date="2018-02" db="EMBL/GenBank/DDBJ databases">
        <authorList>
            <person name="Holder M.E."/>
            <person name="Ajami N.J."/>
            <person name="Petrosino J.F."/>
        </authorList>
    </citation>
    <scope>NUCLEOTIDE SEQUENCE [LARGE SCALE GENOMIC DNA]</scope>
    <source>
        <strain evidence="3">CCUG 47711</strain>
    </source>
</reference>
<dbReference type="Proteomes" id="UP000237947">
    <property type="component" value="Chromosome"/>
</dbReference>
<keyword evidence="1" id="KW-0812">Transmembrane</keyword>